<evidence type="ECO:0000313" key="3">
    <source>
        <dbReference type="Proteomes" id="UP001596056"/>
    </source>
</evidence>
<protein>
    <recommendedName>
        <fullName evidence="4">VanZ family protein</fullName>
    </recommendedName>
</protein>
<keyword evidence="3" id="KW-1185">Reference proteome</keyword>
<keyword evidence="1" id="KW-0812">Transmembrane</keyword>
<accession>A0ABW0SH43</accession>
<feature type="transmembrane region" description="Helical" evidence="1">
    <location>
        <begin position="96"/>
        <end position="120"/>
    </location>
</feature>
<proteinExistence type="predicted"/>
<evidence type="ECO:0000256" key="1">
    <source>
        <dbReference type="SAM" id="Phobius"/>
    </source>
</evidence>
<keyword evidence="1" id="KW-1133">Transmembrane helix</keyword>
<evidence type="ECO:0000313" key="2">
    <source>
        <dbReference type="EMBL" id="MFC5568231.1"/>
    </source>
</evidence>
<feature type="transmembrane region" description="Helical" evidence="1">
    <location>
        <begin position="169"/>
        <end position="186"/>
    </location>
</feature>
<reference evidence="3" key="1">
    <citation type="journal article" date="2019" name="Int. J. Syst. Evol. Microbiol.">
        <title>The Global Catalogue of Microorganisms (GCM) 10K type strain sequencing project: providing services to taxonomists for standard genome sequencing and annotation.</title>
        <authorList>
            <consortium name="The Broad Institute Genomics Platform"/>
            <consortium name="The Broad Institute Genome Sequencing Center for Infectious Disease"/>
            <person name="Wu L."/>
            <person name="Ma J."/>
        </authorList>
    </citation>
    <scope>NUCLEOTIDE SEQUENCE [LARGE SCALE GENOMIC DNA]</scope>
    <source>
        <strain evidence="3">KACC 11588</strain>
    </source>
</reference>
<sequence length="219" mass="24235">MTATPLASTRPLPSHLIDAWGWLLLSWAGIAVFAAALAALAFHGRWHELTMAAAFFVPLLVIQLSPHGLPNLLVVIITACFLVSAAGWAWDWYRVVWWFDVALHAINPLVMMAASMFMLWKAEFLAHAPRKGRFVLWSTGLGLLLGLGWEGVEVTFLDLTWPDTLLDLVMDGAGSALGGSFAIWLIERRGRPAIGRRGRSRLAWWAEPVPIPLRRGPHS</sequence>
<dbReference type="EMBL" id="JBHSNA010000031">
    <property type="protein sequence ID" value="MFC5568231.1"/>
    <property type="molecule type" value="Genomic_DNA"/>
</dbReference>
<evidence type="ECO:0008006" key="4">
    <source>
        <dbReference type="Google" id="ProtNLM"/>
    </source>
</evidence>
<name>A0ABW0SH43_9RHOB</name>
<organism evidence="2 3">
    <name type="scientific">Rubellimicrobium aerolatum</name>
    <dbReference type="NCBI Taxonomy" id="490979"/>
    <lineage>
        <taxon>Bacteria</taxon>
        <taxon>Pseudomonadati</taxon>
        <taxon>Pseudomonadota</taxon>
        <taxon>Alphaproteobacteria</taxon>
        <taxon>Rhodobacterales</taxon>
        <taxon>Roseobacteraceae</taxon>
        <taxon>Rubellimicrobium</taxon>
    </lineage>
</organism>
<feature type="transmembrane region" description="Helical" evidence="1">
    <location>
        <begin position="132"/>
        <end position="149"/>
    </location>
</feature>
<gene>
    <name evidence="2" type="ORF">ACFPOC_17645</name>
</gene>
<feature type="transmembrane region" description="Helical" evidence="1">
    <location>
        <begin position="20"/>
        <end position="43"/>
    </location>
</feature>
<keyword evidence="1" id="KW-0472">Membrane</keyword>
<dbReference type="Proteomes" id="UP001596056">
    <property type="component" value="Unassembled WGS sequence"/>
</dbReference>
<comment type="caution">
    <text evidence="2">The sequence shown here is derived from an EMBL/GenBank/DDBJ whole genome shotgun (WGS) entry which is preliminary data.</text>
</comment>
<dbReference type="RefSeq" id="WP_209843268.1">
    <property type="nucleotide sequence ID" value="NZ_JAGGJP010000027.1"/>
</dbReference>